<evidence type="ECO:0000256" key="2">
    <source>
        <dbReference type="ARBA" id="ARBA00007671"/>
    </source>
</evidence>
<evidence type="ECO:0000256" key="3">
    <source>
        <dbReference type="ARBA" id="ARBA00012758"/>
    </source>
</evidence>
<evidence type="ECO:0000313" key="7">
    <source>
        <dbReference type="EMBL" id="CAI2717155.1"/>
    </source>
</evidence>
<dbReference type="InterPro" id="IPR008928">
    <property type="entry name" value="6-hairpin_glycosidase_sf"/>
</dbReference>
<proteinExistence type="inferred from homology"/>
<dbReference type="RefSeq" id="WP_282010115.1">
    <property type="nucleotide sequence ID" value="NZ_OX336137.1"/>
</dbReference>
<dbReference type="SUPFAM" id="SSF48208">
    <property type="entry name" value="Six-hairpin glycosidases"/>
    <property type="match status" value="1"/>
</dbReference>
<evidence type="ECO:0000256" key="6">
    <source>
        <dbReference type="ARBA" id="ARBA00023295"/>
    </source>
</evidence>
<dbReference type="Pfam" id="PF12899">
    <property type="entry name" value="Glyco_hydro_100"/>
    <property type="match status" value="1"/>
</dbReference>
<dbReference type="Proteomes" id="UP001157733">
    <property type="component" value="Chromosome"/>
</dbReference>
<dbReference type="PANTHER" id="PTHR31916">
    <property type="match status" value="1"/>
</dbReference>
<comment type="similarity">
    <text evidence="2">Belongs to the glycosyl hydrolase 100 family.</text>
</comment>
<evidence type="ECO:0000256" key="1">
    <source>
        <dbReference type="ARBA" id="ARBA00000094"/>
    </source>
</evidence>
<reference evidence="7 8" key="1">
    <citation type="submission" date="2022-09" db="EMBL/GenBank/DDBJ databases">
        <authorList>
            <person name="Kop L."/>
        </authorList>
    </citation>
    <scope>NUCLEOTIDE SEQUENCE [LARGE SCALE GENOMIC DNA]</scope>
    <source>
        <strain evidence="7 8">347</strain>
    </source>
</reference>
<dbReference type="PANTHER" id="PTHR31916:SF28">
    <property type="entry name" value="NEUTRAL_ALKALINE INVERTASE 3, CHLOROPLASTIC"/>
    <property type="match status" value="1"/>
</dbReference>
<dbReference type="EMBL" id="OX336137">
    <property type="protein sequence ID" value="CAI2717155.1"/>
    <property type="molecule type" value="Genomic_DNA"/>
</dbReference>
<dbReference type="EC" id="3.2.1.26" evidence="3"/>
<name>A0ABM9HAL5_9BACT</name>
<keyword evidence="6" id="KW-0326">Glycosidase</keyword>
<organism evidence="7 8">
    <name type="scientific">Nitrospina watsonii</name>
    <dbReference type="NCBI Taxonomy" id="1323948"/>
    <lineage>
        <taxon>Bacteria</taxon>
        <taxon>Pseudomonadati</taxon>
        <taxon>Nitrospinota/Tectimicrobiota group</taxon>
        <taxon>Nitrospinota</taxon>
        <taxon>Nitrospinia</taxon>
        <taxon>Nitrospinales</taxon>
        <taxon>Nitrospinaceae</taxon>
        <taxon>Nitrospina</taxon>
    </lineage>
</organism>
<protein>
    <recommendedName>
        <fullName evidence="3">beta-fructofuranosidase</fullName>
        <ecNumber evidence="3">3.2.1.26</ecNumber>
    </recommendedName>
</protein>
<sequence length="463" mass="52641">MDSTPIDEARQLLHDAIIHYKGKPVGTAAARDLNLASPNYADCFIRDFFPAGLVLLNDGKPEIVKNFLETVLELRNLQREVSGHQIHPGVMPASFHIEVDDDGNETRVPDFGDRAIGRVAPVDSMMWWVLLLGAYVRKTGDRDLAQSDRFQSSMRLSLELFLRDTFEVFPTLLVPDGSFMIDRRMGVYGHPLEVQALFYGLLQTVLDLLPDNDEACRRLRDMAANRIKTLRTYIRIFYWLDIERLSEIHRFKNEEFGTGSVNMLNIYPESIPDWVDTWLPEKAGYLVGNLGPGRMDFRYFAQGNLLAILFGLTTPEQSQNILNLYTARWDDLIGAMPLKICYPALEGVRWKMLTGSDAKNAAWSYHNGGNWPVLLWPFVAAALKSGREDLAEAAFEQACNRLPKDQWPEYYDGRMGRLIGRRANLYQTWSATGLLLSSQLLEQRQGLDLFPETPEIGHNEPSP</sequence>
<keyword evidence="8" id="KW-1185">Reference proteome</keyword>
<evidence type="ECO:0000313" key="8">
    <source>
        <dbReference type="Proteomes" id="UP001157733"/>
    </source>
</evidence>
<evidence type="ECO:0000256" key="5">
    <source>
        <dbReference type="ARBA" id="ARBA00023277"/>
    </source>
</evidence>
<gene>
    <name evidence="7" type="ORF">NSPWAT_0296</name>
</gene>
<dbReference type="InterPro" id="IPR012341">
    <property type="entry name" value="6hp_glycosidase-like_sf"/>
</dbReference>
<dbReference type="Gene3D" id="1.50.10.10">
    <property type="match status" value="1"/>
</dbReference>
<keyword evidence="5" id="KW-0119">Carbohydrate metabolism</keyword>
<dbReference type="InterPro" id="IPR024746">
    <property type="entry name" value="Glyco_hydro_100"/>
</dbReference>
<evidence type="ECO:0000256" key="4">
    <source>
        <dbReference type="ARBA" id="ARBA00022801"/>
    </source>
</evidence>
<comment type="catalytic activity">
    <reaction evidence="1">
        <text>Hydrolysis of terminal non-reducing beta-D-fructofuranoside residues in beta-D-fructofuranosides.</text>
        <dbReference type="EC" id="3.2.1.26"/>
    </reaction>
</comment>
<accession>A0ABM9HAL5</accession>
<keyword evidence="4" id="KW-0378">Hydrolase</keyword>